<feature type="region of interest" description="Disordered" evidence="1">
    <location>
        <begin position="352"/>
        <end position="372"/>
    </location>
</feature>
<dbReference type="InterPro" id="IPR053090">
    <property type="entry name" value="Centromere_KNL-2_homolog"/>
</dbReference>
<feature type="compositionally biased region" description="Basic residues" evidence="1">
    <location>
        <begin position="476"/>
        <end position="486"/>
    </location>
</feature>
<reference evidence="3" key="2">
    <citation type="submission" date="2018-08" db="UniProtKB">
        <authorList>
            <consortium name="EnsemblPlants"/>
        </authorList>
    </citation>
    <scope>IDENTIFICATION</scope>
    <source>
        <strain evidence="3">Yugu1</strain>
    </source>
</reference>
<sequence>MASEPPPGSTGEATRTPPAPSAAAAPRVSYVQQCVVLVDWWLERVEGEEGKIRVAGIASTAQMRHLLLPKGASSSTGNRNVAGRVFRSAAIGRRHDQHAIETEDGYKIQIGRLLNVPRTRDNGFPEKVCKCFEFGFPIQWLKLVNPKMEQQNEQAQSESTADAPRHSVKYWMEEFLSDDLTNLKKYASEENDSYSSAGYTSNTDGPAIQSLSNLPDGNAGNMAASGGLYGGRTNMPGKPLARPRETSCSGQESDQHESMQIDTSEQGLDNHSISSVSVNQNTGSFCPNSKVDDSILATSKIMSVEKESYRRRVGSSKADEDADIQHENMQSCSNEHEIVTLPIDSAIVNENPNSTSSDLEKPGTPKCGKASMNLGSTDALELPTERMTPQFGAVQGSEDSPVRRLRSGKVFGMPSGGLMKSGHKKRKIQHEASSQNMIPNEGDTSTADLTSHENDSSAAGGVTKDKQESHDSHRGISAKKAKKKRESSKLFWNWC</sequence>
<dbReference type="HOGENOM" id="CLU_053047_0_0_1"/>
<evidence type="ECO:0000259" key="2">
    <source>
        <dbReference type="Pfam" id="PF09133"/>
    </source>
</evidence>
<feature type="region of interest" description="Disordered" evidence="1">
    <location>
        <begin position="391"/>
        <end position="495"/>
    </location>
</feature>
<feature type="domain" description="SANTA" evidence="2">
    <location>
        <begin position="35"/>
        <end position="142"/>
    </location>
</feature>
<dbReference type="AlphaFoldDB" id="K3Y6U5"/>
<proteinExistence type="predicted"/>
<dbReference type="Proteomes" id="UP000004995">
    <property type="component" value="Unassembled WGS sequence"/>
</dbReference>
<dbReference type="InParanoid" id="K3Y6U5"/>
<dbReference type="OMA" id="MLMNTCE"/>
<dbReference type="EMBL" id="AGNK02004261">
    <property type="status" value="NOT_ANNOTATED_CDS"/>
    <property type="molecule type" value="Genomic_DNA"/>
</dbReference>
<gene>
    <name evidence="3" type="primary">LOC101772781</name>
</gene>
<reference evidence="4" key="1">
    <citation type="journal article" date="2012" name="Nat. Biotechnol.">
        <title>Reference genome sequence of the model plant Setaria.</title>
        <authorList>
            <person name="Bennetzen J.L."/>
            <person name="Schmutz J."/>
            <person name="Wang H."/>
            <person name="Percifield R."/>
            <person name="Hawkins J."/>
            <person name="Pontaroli A.C."/>
            <person name="Estep M."/>
            <person name="Feng L."/>
            <person name="Vaughn J.N."/>
            <person name="Grimwood J."/>
            <person name="Jenkins J."/>
            <person name="Barry K."/>
            <person name="Lindquist E."/>
            <person name="Hellsten U."/>
            <person name="Deshpande S."/>
            <person name="Wang X."/>
            <person name="Wu X."/>
            <person name="Mitros T."/>
            <person name="Triplett J."/>
            <person name="Yang X."/>
            <person name="Ye C.Y."/>
            <person name="Mauro-Herrera M."/>
            <person name="Wang L."/>
            <person name="Li P."/>
            <person name="Sharma M."/>
            <person name="Sharma R."/>
            <person name="Ronald P.C."/>
            <person name="Panaud O."/>
            <person name="Kellogg E.A."/>
            <person name="Brutnell T.P."/>
            <person name="Doust A.N."/>
            <person name="Tuskan G.A."/>
            <person name="Rokhsar D."/>
            <person name="Devos K.M."/>
        </authorList>
    </citation>
    <scope>NUCLEOTIDE SEQUENCE [LARGE SCALE GENOMIC DNA]</scope>
    <source>
        <strain evidence="4">cv. Yugu1</strain>
    </source>
</reference>
<dbReference type="EnsemblPlants" id="KQK96788">
    <property type="protein sequence ID" value="KQK96788"/>
    <property type="gene ID" value="SETIT_009936mg"/>
</dbReference>
<feature type="compositionally biased region" description="Polar residues" evidence="1">
    <location>
        <begin position="206"/>
        <end position="215"/>
    </location>
</feature>
<dbReference type="PANTHER" id="PTHR35311">
    <property type="entry name" value="KINETOCHORE-ASSOCIATED PROTEIN KNL-2 HOMOLOG"/>
    <property type="match status" value="1"/>
</dbReference>
<dbReference type="Gramene" id="KQK96788">
    <property type="protein sequence ID" value="KQK96788"/>
    <property type="gene ID" value="SETIT_009936mg"/>
</dbReference>
<feature type="region of interest" description="Disordered" evidence="1">
    <location>
        <begin position="1"/>
        <end position="24"/>
    </location>
</feature>
<dbReference type="InterPro" id="IPR015216">
    <property type="entry name" value="SANTA"/>
</dbReference>
<evidence type="ECO:0000256" key="1">
    <source>
        <dbReference type="SAM" id="MobiDB-lite"/>
    </source>
</evidence>
<protein>
    <recommendedName>
        <fullName evidence="2">SANTA domain-containing protein</fullName>
    </recommendedName>
</protein>
<dbReference type="STRING" id="4555.K3Y6U5"/>
<feature type="compositionally biased region" description="Low complexity" evidence="1">
    <location>
        <begin position="13"/>
        <end position="24"/>
    </location>
</feature>
<dbReference type="Pfam" id="PF09133">
    <property type="entry name" value="SANTA"/>
    <property type="match status" value="1"/>
</dbReference>
<organism evidence="3 4">
    <name type="scientific">Setaria italica</name>
    <name type="common">Foxtail millet</name>
    <name type="synonym">Panicum italicum</name>
    <dbReference type="NCBI Taxonomy" id="4555"/>
    <lineage>
        <taxon>Eukaryota</taxon>
        <taxon>Viridiplantae</taxon>
        <taxon>Streptophyta</taxon>
        <taxon>Embryophyta</taxon>
        <taxon>Tracheophyta</taxon>
        <taxon>Spermatophyta</taxon>
        <taxon>Magnoliopsida</taxon>
        <taxon>Liliopsida</taxon>
        <taxon>Poales</taxon>
        <taxon>Poaceae</taxon>
        <taxon>PACMAD clade</taxon>
        <taxon>Panicoideae</taxon>
        <taxon>Panicodae</taxon>
        <taxon>Paniceae</taxon>
        <taxon>Cenchrinae</taxon>
        <taxon>Setaria</taxon>
    </lineage>
</organism>
<evidence type="ECO:0000313" key="3">
    <source>
        <dbReference type="EnsemblPlants" id="KQK96788"/>
    </source>
</evidence>
<feature type="compositionally biased region" description="Polar residues" evidence="1">
    <location>
        <begin position="431"/>
        <end position="449"/>
    </location>
</feature>
<dbReference type="PANTHER" id="PTHR35311:SF1">
    <property type="entry name" value="PROTEIN EMBRYO DEFECTIVE 1674"/>
    <property type="match status" value="1"/>
</dbReference>
<accession>K3Y6U5</accession>
<feature type="region of interest" description="Disordered" evidence="1">
    <location>
        <begin position="206"/>
        <end position="266"/>
    </location>
</feature>
<evidence type="ECO:0000313" key="4">
    <source>
        <dbReference type="Proteomes" id="UP000004995"/>
    </source>
</evidence>
<dbReference type="eggNOG" id="ENOG502S0VY">
    <property type="taxonomic scope" value="Eukaryota"/>
</dbReference>
<feature type="compositionally biased region" description="Basic and acidic residues" evidence="1">
    <location>
        <begin position="463"/>
        <end position="474"/>
    </location>
</feature>
<keyword evidence="4" id="KW-1185">Reference proteome</keyword>
<name>K3Y6U5_SETIT</name>